<comment type="similarity">
    <text evidence="2">Belongs to the peptidase A1 family.</text>
</comment>
<accession>A0AAQ3MZ33</accession>
<dbReference type="Pfam" id="PF14543">
    <property type="entry name" value="TAXi_N"/>
    <property type="match status" value="1"/>
</dbReference>
<keyword evidence="4" id="KW-0645">Protease</keyword>
<dbReference type="InterPro" id="IPR032861">
    <property type="entry name" value="TAXi_N"/>
</dbReference>
<dbReference type="GO" id="GO:0005576">
    <property type="term" value="C:extracellular region"/>
    <property type="evidence" value="ECO:0007669"/>
    <property type="project" value="UniProtKB-SubCell"/>
</dbReference>
<name>A0AAQ3MZ33_VIGMU</name>
<dbReference type="InterPro" id="IPR032799">
    <property type="entry name" value="TAXi_C"/>
</dbReference>
<evidence type="ECO:0000256" key="6">
    <source>
        <dbReference type="ARBA" id="ARBA00022801"/>
    </source>
</evidence>
<evidence type="ECO:0000256" key="2">
    <source>
        <dbReference type="ARBA" id="ARBA00007447"/>
    </source>
</evidence>
<evidence type="ECO:0000256" key="7">
    <source>
        <dbReference type="ARBA" id="ARBA00023180"/>
    </source>
</evidence>
<evidence type="ECO:0000256" key="5">
    <source>
        <dbReference type="ARBA" id="ARBA00022750"/>
    </source>
</evidence>
<dbReference type="PANTHER" id="PTHR47967:SF128">
    <property type="entry name" value="ASPARTIC PROTEINASE CDR1-LIKE"/>
    <property type="match status" value="1"/>
</dbReference>
<dbReference type="InterPro" id="IPR021109">
    <property type="entry name" value="Peptidase_aspartic_dom_sf"/>
</dbReference>
<sequence>MSPSLFFCLAFFSVYSLSSAEADESLGGFTVDLIHRDSPVSPFYNPSLTPSQRIITAALRSNSRLNRVSYHLDQTNKLPESILVPDFGEYLMKFYIGTPPVERLAIVDTGSDLIWVQCSPCASCFPQDTPLFEPLKSSTFVGTTCGTHPCTLLRNGQGHCGESGECVYIYEYGDRSFSAGLLSTETLTFDDSQGGAETVAFPNTVFGCGLLNNFTAYSSTKLTGLVGLGAGPLSLVSQIGDQIGHKFSYCLLPFGSTSSSKLRFGNEAIITGNGVVSTPMIIKPSLPTFYFLNLEAVTVAQKTVPTGSTEGNVIIDSGTVLTYLDPTFFSTFAASLLETLGVELVQEDVPFPLNFCFPYPENLAFPEIAFQFTGATVPLKPINLLIHIEDRNMLCLTIVPSPITGISIIGSFSQFDFHVLYDLEGKKVSFHPTDCTNAKVSQIYLADVTVWTFDISSLNKDEPRHKPHIAQILIRLANGPRHIGLRLCENFSQNLEPLPFSCASSPAKEETFPQKPSTSPLLLSLDDVRQRENARQCDNFLASIPNRYNLDVFRESSDGFLNSSEHATTVRAHDGAMREQQLCCDDENSFLMERRGHSGGVVAVRRWICVDGEMDLGVMLLSRSEKLSILRLTLDLPHHLGSERTRKEIKLGSGLRLWWSGCGAKMEIIQKSRRMPNLKAHRRNEMFLQMKFPVKETLMPEIFGEAKEVAKPHFTVRAKATLILLLALAFLSISVTDLPLGP</sequence>
<dbReference type="Proteomes" id="UP001374535">
    <property type="component" value="Chromosome 8"/>
</dbReference>
<feature type="domain" description="Peptidase A1" evidence="9">
    <location>
        <begin position="90"/>
        <end position="431"/>
    </location>
</feature>
<dbReference type="AlphaFoldDB" id="A0AAQ3MZ33"/>
<evidence type="ECO:0000256" key="4">
    <source>
        <dbReference type="ARBA" id="ARBA00022670"/>
    </source>
</evidence>
<keyword evidence="7" id="KW-0325">Glycoprotein</keyword>
<evidence type="ECO:0000256" key="3">
    <source>
        <dbReference type="ARBA" id="ARBA00022525"/>
    </source>
</evidence>
<evidence type="ECO:0000256" key="8">
    <source>
        <dbReference type="SAM" id="SignalP"/>
    </source>
</evidence>
<dbReference type="InterPro" id="IPR051708">
    <property type="entry name" value="Plant_Aspart_Prot_A1"/>
</dbReference>
<dbReference type="FunFam" id="2.40.70.10:FF:000051">
    <property type="entry name" value="Putative aspartic protease"/>
    <property type="match status" value="1"/>
</dbReference>
<evidence type="ECO:0000259" key="9">
    <source>
        <dbReference type="PROSITE" id="PS51767"/>
    </source>
</evidence>
<dbReference type="GO" id="GO:0006508">
    <property type="term" value="P:proteolysis"/>
    <property type="evidence" value="ECO:0007669"/>
    <property type="project" value="UniProtKB-KW"/>
</dbReference>
<dbReference type="SUPFAM" id="SSF50630">
    <property type="entry name" value="Acid proteases"/>
    <property type="match status" value="1"/>
</dbReference>
<evidence type="ECO:0000313" key="11">
    <source>
        <dbReference type="Proteomes" id="UP001374535"/>
    </source>
</evidence>
<gene>
    <name evidence="10" type="ORF">V8G54_026137</name>
</gene>
<dbReference type="FunFam" id="2.40.70.10:FF:000050">
    <property type="entry name" value="Aspartic proteinase CDR1"/>
    <property type="match status" value="1"/>
</dbReference>
<dbReference type="PANTHER" id="PTHR47967">
    <property type="entry name" value="OS07G0603500 PROTEIN-RELATED"/>
    <property type="match status" value="1"/>
</dbReference>
<keyword evidence="8" id="KW-0732">Signal</keyword>
<feature type="signal peptide" evidence="8">
    <location>
        <begin position="1"/>
        <end position="22"/>
    </location>
</feature>
<evidence type="ECO:0000313" key="10">
    <source>
        <dbReference type="EMBL" id="WVZ00068.1"/>
    </source>
</evidence>
<dbReference type="EMBL" id="CP144693">
    <property type="protein sequence ID" value="WVZ00068.1"/>
    <property type="molecule type" value="Genomic_DNA"/>
</dbReference>
<feature type="chain" id="PRO_5042824147" description="Peptidase A1 domain-containing protein" evidence="8">
    <location>
        <begin position="23"/>
        <end position="742"/>
    </location>
</feature>
<dbReference type="InterPro" id="IPR034161">
    <property type="entry name" value="Pepsin-like_plant"/>
</dbReference>
<proteinExistence type="inferred from homology"/>
<keyword evidence="11" id="KW-1185">Reference proteome</keyword>
<dbReference type="PROSITE" id="PS51767">
    <property type="entry name" value="PEPTIDASE_A1"/>
    <property type="match status" value="1"/>
</dbReference>
<dbReference type="Pfam" id="PF14541">
    <property type="entry name" value="TAXi_C"/>
    <property type="match status" value="1"/>
</dbReference>
<keyword evidence="5" id="KW-0064">Aspartyl protease</keyword>
<dbReference type="InterPro" id="IPR033121">
    <property type="entry name" value="PEPTIDASE_A1"/>
</dbReference>
<organism evidence="10 11">
    <name type="scientific">Vigna mungo</name>
    <name type="common">Black gram</name>
    <name type="synonym">Phaseolus mungo</name>
    <dbReference type="NCBI Taxonomy" id="3915"/>
    <lineage>
        <taxon>Eukaryota</taxon>
        <taxon>Viridiplantae</taxon>
        <taxon>Streptophyta</taxon>
        <taxon>Embryophyta</taxon>
        <taxon>Tracheophyta</taxon>
        <taxon>Spermatophyta</taxon>
        <taxon>Magnoliopsida</taxon>
        <taxon>eudicotyledons</taxon>
        <taxon>Gunneridae</taxon>
        <taxon>Pentapetalae</taxon>
        <taxon>rosids</taxon>
        <taxon>fabids</taxon>
        <taxon>Fabales</taxon>
        <taxon>Fabaceae</taxon>
        <taxon>Papilionoideae</taxon>
        <taxon>50 kb inversion clade</taxon>
        <taxon>NPAAA clade</taxon>
        <taxon>indigoferoid/millettioid clade</taxon>
        <taxon>Phaseoleae</taxon>
        <taxon>Vigna</taxon>
    </lineage>
</organism>
<keyword evidence="6" id="KW-0378">Hydrolase</keyword>
<keyword evidence="3" id="KW-0964">Secreted</keyword>
<dbReference type="Gene3D" id="2.40.70.10">
    <property type="entry name" value="Acid Proteases"/>
    <property type="match status" value="2"/>
</dbReference>
<reference evidence="10 11" key="1">
    <citation type="journal article" date="2023" name="Life. Sci Alliance">
        <title>Evolutionary insights into 3D genome organization and epigenetic landscape of Vigna mungo.</title>
        <authorList>
            <person name="Junaid A."/>
            <person name="Singh B."/>
            <person name="Bhatia S."/>
        </authorList>
    </citation>
    <scope>NUCLEOTIDE SEQUENCE [LARGE SCALE GENOMIC DNA]</scope>
    <source>
        <strain evidence="10">Urdbean</strain>
    </source>
</reference>
<evidence type="ECO:0000256" key="1">
    <source>
        <dbReference type="ARBA" id="ARBA00004613"/>
    </source>
</evidence>
<comment type="subcellular location">
    <subcellularLocation>
        <location evidence="1">Secreted</location>
    </subcellularLocation>
</comment>
<dbReference type="GO" id="GO:0004190">
    <property type="term" value="F:aspartic-type endopeptidase activity"/>
    <property type="evidence" value="ECO:0007669"/>
    <property type="project" value="UniProtKB-KW"/>
</dbReference>
<dbReference type="CDD" id="cd05476">
    <property type="entry name" value="pepsin_A_like_plant"/>
    <property type="match status" value="1"/>
</dbReference>
<protein>
    <recommendedName>
        <fullName evidence="9">Peptidase A1 domain-containing protein</fullName>
    </recommendedName>
</protein>